<keyword evidence="3 9" id="KW-0813">Transport</keyword>
<dbReference type="GO" id="GO:0005801">
    <property type="term" value="C:cis-Golgi network"/>
    <property type="evidence" value="ECO:0007669"/>
    <property type="project" value="InterPro"/>
</dbReference>
<keyword evidence="12" id="KW-1185">Reference proteome</keyword>
<accession>A7TRZ1</accession>
<dbReference type="EMBL" id="DS480492">
    <property type="protein sequence ID" value="EDO14959.1"/>
    <property type="molecule type" value="Genomic_DNA"/>
</dbReference>
<evidence type="ECO:0000256" key="1">
    <source>
        <dbReference type="ARBA" id="ARBA00004409"/>
    </source>
</evidence>
<proteinExistence type="inferred from homology"/>
<comment type="subcellular location">
    <subcellularLocation>
        <location evidence="1">Golgi apparatus membrane</location>
        <topology evidence="1">Single-pass type IV membrane protein</topology>
    </subcellularLocation>
</comment>
<dbReference type="AlphaFoldDB" id="A7TRZ1"/>
<dbReference type="HOGENOM" id="CLU_078034_1_1_1"/>
<dbReference type="InParanoid" id="A7TRZ1"/>
<keyword evidence="8 9" id="KW-0472">Membrane</keyword>
<evidence type="ECO:0000256" key="7">
    <source>
        <dbReference type="ARBA" id="ARBA00023034"/>
    </source>
</evidence>
<dbReference type="GO" id="GO:0000139">
    <property type="term" value="C:Golgi membrane"/>
    <property type="evidence" value="ECO:0007669"/>
    <property type="project" value="UniProtKB-SubCell"/>
</dbReference>
<gene>
    <name evidence="11" type="ORF">Kpol_388p2</name>
</gene>
<dbReference type="FunCoup" id="A7TRZ1">
    <property type="interactions" value="901"/>
</dbReference>
<reference evidence="11 12" key="1">
    <citation type="journal article" date="2007" name="Proc. Natl. Acad. Sci. U.S.A.">
        <title>Independent sorting-out of thousands of duplicated gene pairs in two yeast species descended from a whole-genome duplication.</title>
        <authorList>
            <person name="Scannell D.R."/>
            <person name="Frank A.C."/>
            <person name="Conant G.C."/>
            <person name="Byrne K.P."/>
            <person name="Woolfit M."/>
            <person name="Wolfe K.H."/>
        </authorList>
    </citation>
    <scope>NUCLEOTIDE SEQUENCE [LARGE SCALE GENOMIC DNA]</scope>
    <source>
        <strain evidence="12">ATCC 22028 / DSM 70294 / BCRC 21397 / CBS 2163 / NBRC 10782 / NRRL Y-8283 / UCD 57-17</strain>
    </source>
</reference>
<protein>
    <recommendedName>
        <fullName evidence="9">Golgi SNAP receptor complex member 1</fullName>
    </recommendedName>
</protein>
<dbReference type="Pfam" id="PF12352">
    <property type="entry name" value="V-SNARE_C"/>
    <property type="match status" value="1"/>
</dbReference>
<comment type="similarity">
    <text evidence="2 9">Belongs to the GOSR1 family.</text>
</comment>
<evidence type="ECO:0000256" key="4">
    <source>
        <dbReference type="ARBA" id="ARBA00022692"/>
    </source>
</evidence>
<dbReference type="OrthoDB" id="422156at2759"/>
<dbReference type="GO" id="GO:0006886">
    <property type="term" value="P:intracellular protein transport"/>
    <property type="evidence" value="ECO:0007669"/>
    <property type="project" value="EnsemblFungi"/>
</dbReference>
<evidence type="ECO:0000256" key="8">
    <source>
        <dbReference type="ARBA" id="ARBA00023136"/>
    </source>
</evidence>
<keyword evidence="6 10" id="KW-1133">Transmembrane helix</keyword>
<dbReference type="RefSeq" id="XP_001642817.1">
    <property type="nucleotide sequence ID" value="XM_001642767.1"/>
</dbReference>
<evidence type="ECO:0000256" key="9">
    <source>
        <dbReference type="PIRNR" id="PIRNR027109"/>
    </source>
</evidence>
<evidence type="ECO:0000256" key="6">
    <source>
        <dbReference type="ARBA" id="ARBA00022989"/>
    </source>
</evidence>
<evidence type="ECO:0000256" key="5">
    <source>
        <dbReference type="ARBA" id="ARBA00022927"/>
    </source>
</evidence>
<evidence type="ECO:0000256" key="3">
    <source>
        <dbReference type="ARBA" id="ARBA00022448"/>
    </source>
</evidence>
<dbReference type="GeneID" id="5543010"/>
<dbReference type="GO" id="GO:0006906">
    <property type="term" value="P:vesicle fusion"/>
    <property type="evidence" value="ECO:0007669"/>
    <property type="project" value="EnsemblFungi"/>
</dbReference>
<evidence type="ECO:0000313" key="12">
    <source>
        <dbReference type="Proteomes" id="UP000000267"/>
    </source>
</evidence>
<keyword evidence="4 10" id="KW-0812">Transmembrane</keyword>
<dbReference type="PANTHER" id="PTHR21094:SF2">
    <property type="entry name" value="GOLGI SNAP RECEPTOR COMPLEX MEMBER 1"/>
    <property type="match status" value="1"/>
</dbReference>
<feature type="transmembrane region" description="Helical" evidence="10">
    <location>
        <begin position="201"/>
        <end position="218"/>
    </location>
</feature>
<dbReference type="PIRSF" id="PIRSF027109">
    <property type="entry name" value="Golgi_SNARE"/>
    <property type="match status" value="1"/>
</dbReference>
<organism evidence="12">
    <name type="scientific">Vanderwaltozyma polyspora (strain ATCC 22028 / DSM 70294 / BCRC 21397 / CBS 2163 / NBRC 10782 / NRRL Y-8283 / UCD 57-17)</name>
    <name type="common">Kluyveromyces polysporus</name>
    <dbReference type="NCBI Taxonomy" id="436907"/>
    <lineage>
        <taxon>Eukaryota</taxon>
        <taxon>Fungi</taxon>
        <taxon>Dikarya</taxon>
        <taxon>Ascomycota</taxon>
        <taxon>Saccharomycotina</taxon>
        <taxon>Saccharomycetes</taxon>
        <taxon>Saccharomycetales</taxon>
        <taxon>Saccharomycetaceae</taxon>
        <taxon>Vanderwaltozyma</taxon>
    </lineage>
</organism>
<sequence length="219" mass="25406">MSKGPSFVTIRSEVISLESKADSLLSKYSSFAQTTSSEATGQEKKLDVQIENVLQRTQDVVEKLRNICNDNNDISTTKLTQLSRHAEILQDHWKNFRNIRSSIQQERNRLNLLFSVKNDIEQQKFLDTNEDEYIQNEARRVDQSHNLVDRLIAQALETRDQFNSQSNLLHSANNRMLQTIQRIPGLNQLIAKINTRRRKNALILSSVITICFLILFFTW</sequence>
<dbReference type="OMA" id="QAYAVND"/>
<dbReference type="eggNOG" id="KOG3208">
    <property type="taxonomic scope" value="Eukaryota"/>
</dbReference>
<dbReference type="GO" id="GO:0005484">
    <property type="term" value="F:SNAP receptor activity"/>
    <property type="evidence" value="ECO:0007669"/>
    <property type="project" value="EnsemblFungi"/>
</dbReference>
<dbReference type="PhylomeDB" id="A7TRZ1"/>
<dbReference type="STRING" id="436907.A7TRZ1"/>
<dbReference type="GO" id="GO:0031201">
    <property type="term" value="C:SNARE complex"/>
    <property type="evidence" value="ECO:0007669"/>
    <property type="project" value="EnsemblFungi"/>
</dbReference>
<keyword evidence="9" id="KW-0931">ER-Golgi transport</keyword>
<dbReference type="GO" id="GO:0048219">
    <property type="term" value="P:inter-Golgi cisterna vesicle-mediated transport"/>
    <property type="evidence" value="ECO:0007669"/>
    <property type="project" value="TreeGrafter"/>
</dbReference>
<keyword evidence="5 9" id="KW-0653">Protein transport</keyword>
<comment type="subunit">
    <text evidence="9">Component of several multiprotein Golgi SNARE complexes.</text>
</comment>
<dbReference type="Proteomes" id="UP000000267">
    <property type="component" value="Unassembled WGS sequence"/>
</dbReference>
<dbReference type="KEGG" id="vpo:Kpol_388p2"/>
<comment type="function">
    <text evidence="9">Involved in transport from the ER to the Golgi apparatus as well as in intra-Golgi transport. It belongs to a super-family of proteins called t-SNAREs or soluble NSF (N-ethylmaleimide-sensitive factor) attachment protein receptor.</text>
</comment>
<dbReference type="GO" id="GO:0005797">
    <property type="term" value="C:Golgi medial cisterna"/>
    <property type="evidence" value="ECO:0007669"/>
    <property type="project" value="EnsemblFungi"/>
</dbReference>
<evidence type="ECO:0000256" key="2">
    <source>
        <dbReference type="ARBA" id="ARBA00008473"/>
    </source>
</evidence>
<evidence type="ECO:0000313" key="11">
    <source>
        <dbReference type="EMBL" id="EDO14959.1"/>
    </source>
</evidence>
<evidence type="ECO:0000256" key="10">
    <source>
        <dbReference type="SAM" id="Phobius"/>
    </source>
</evidence>
<dbReference type="GO" id="GO:0006888">
    <property type="term" value="P:endoplasmic reticulum to Golgi vesicle-mediated transport"/>
    <property type="evidence" value="ECO:0007669"/>
    <property type="project" value="EnsemblFungi"/>
</dbReference>
<dbReference type="InterPro" id="IPR023601">
    <property type="entry name" value="Golgi_SNAP_su1"/>
</dbReference>
<dbReference type="PANTHER" id="PTHR21094">
    <property type="entry name" value="GOS-28 SNARE- RELATED"/>
    <property type="match status" value="1"/>
</dbReference>
<keyword evidence="7 9" id="KW-0333">Golgi apparatus</keyword>
<name>A7TRZ1_VANPO</name>